<gene>
    <name evidence="2" type="ordered locus">Sfum_0645</name>
</gene>
<dbReference type="eggNOG" id="ENOG5030F9Z">
    <property type="taxonomic scope" value="Bacteria"/>
</dbReference>
<keyword evidence="1" id="KW-0812">Transmembrane</keyword>
<proteinExistence type="predicted"/>
<dbReference type="KEGG" id="sfu:Sfum_0645"/>
<dbReference type="InParanoid" id="A0LFZ2"/>
<evidence type="ECO:0000256" key="1">
    <source>
        <dbReference type="SAM" id="Phobius"/>
    </source>
</evidence>
<reference evidence="2 3" key="1">
    <citation type="submission" date="2006-10" db="EMBL/GenBank/DDBJ databases">
        <title>Complete sequence of Syntrophobacter fumaroxidans MPOB.</title>
        <authorList>
            <consortium name="US DOE Joint Genome Institute"/>
            <person name="Copeland A."/>
            <person name="Lucas S."/>
            <person name="Lapidus A."/>
            <person name="Barry K."/>
            <person name="Detter J.C."/>
            <person name="Glavina del Rio T."/>
            <person name="Hammon N."/>
            <person name="Israni S."/>
            <person name="Pitluck S."/>
            <person name="Goltsman E.G."/>
            <person name="Martinez M."/>
            <person name="Schmutz J."/>
            <person name="Larimer F."/>
            <person name="Land M."/>
            <person name="Hauser L."/>
            <person name="Kyrpides N."/>
            <person name="Kim E."/>
            <person name="Boone D.R."/>
            <person name="Brockman F."/>
            <person name="Culley D."/>
            <person name="Ferry J."/>
            <person name="Gunsalus R."/>
            <person name="McInerney M.J."/>
            <person name="Morrison M."/>
            <person name="Plugge C."/>
            <person name="Rohlin L."/>
            <person name="Scholten J."/>
            <person name="Sieber J."/>
            <person name="Stams A.J.M."/>
            <person name="Worm P."/>
            <person name="Henstra A.M."/>
            <person name="Richardson P."/>
        </authorList>
    </citation>
    <scope>NUCLEOTIDE SEQUENCE [LARGE SCALE GENOMIC DNA]</scope>
    <source>
        <strain evidence="3">DSM 10017 / MPOB</strain>
    </source>
</reference>
<evidence type="ECO:0000313" key="2">
    <source>
        <dbReference type="EMBL" id="ABK16344.1"/>
    </source>
</evidence>
<keyword evidence="3" id="KW-1185">Reference proteome</keyword>
<evidence type="ECO:0000313" key="3">
    <source>
        <dbReference type="Proteomes" id="UP000001784"/>
    </source>
</evidence>
<protein>
    <submittedName>
        <fullName evidence="2">Uncharacterized protein</fullName>
    </submittedName>
</protein>
<dbReference type="Proteomes" id="UP000001784">
    <property type="component" value="Chromosome"/>
</dbReference>
<sequence precursor="true">MLIRHKKTFNMGLLFAVSFVGVLALIFSPIFPGQKGKINGLEYSDELFNKLSKGSSYFIPEIGKNAEQFKGKPFSVTVAMDSAEAAKQAVKVFTVAGAQAVANDKQLTLNGDLGATLASALADSDAMYKNEGAKIAARYGFDEKEVMSVWWSALNKSVKELQKAKKIEEASVILSVMRKGIEPSYNFYGIESQRVIDKAFLMTGLLVFYVLYTMWWGYAIFYLFDGMGLSMKKAKVKKEV</sequence>
<dbReference type="STRING" id="335543.Sfum_0645"/>
<dbReference type="OrthoDB" id="9779692at2"/>
<feature type="transmembrane region" description="Helical" evidence="1">
    <location>
        <begin position="200"/>
        <end position="224"/>
    </location>
</feature>
<keyword evidence="1" id="KW-1133">Transmembrane helix</keyword>
<keyword evidence="1" id="KW-0472">Membrane</keyword>
<accession>A0LFZ2</accession>
<name>A0LFZ2_SYNFM</name>
<dbReference type="EMBL" id="CP000478">
    <property type="protein sequence ID" value="ABK16344.1"/>
    <property type="molecule type" value="Genomic_DNA"/>
</dbReference>
<dbReference type="HOGENOM" id="CLU_1132158_0_0_7"/>
<dbReference type="AlphaFoldDB" id="A0LFZ2"/>
<organism evidence="2 3">
    <name type="scientific">Syntrophobacter fumaroxidans (strain DSM 10017 / MPOB)</name>
    <dbReference type="NCBI Taxonomy" id="335543"/>
    <lineage>
        <taxon>Bacteria</taxon>
        <taxon>Pseudomonadati</taxon>
        <taxon>Thermodesulfobacteriota</taxon>
        <taxon>Syntrophobacteria</taxon>
        <taxon>Syntrophobacterales</taxon>
        <taxon>Syntrophobacteraceae</taxon>
        <taxon>Syntrophobacter</taxon>
    </lineage>
</organism>
<feature type="transmembrane region" description="Helical" evidence="1">
    <location>
        <begin position="12"/>
        <end position="31"/>
    </location>
</feature>
<dbReference type="RefSeq" id="WP_011697517.1">
    <property type="nucleotide sequence ID" value="NC_008554.1"/>
</dbReference>